<proteinExistence type="predicted"/>
<dbReference type="AlphaFoldDB" id="A0AAN6X6Z7"/>
<accession>A0AAN6X6Z7</accession>
<dbReference type="Pfam" id="PF13695">
    <property type="entry name" value="Zn_ribbon_3CxxC"/>
    <property type="match status" value="1"/>
</dbReference>
<feature type="domain" description="3CxxC-type" evidence="4">
    <location>
        <begin position="8"/>
        <end position="105"/>
    </location>
</feature>
<name>A0AAN6X6Z7_9PEZI</name>
<dbReference type="SMART" id="SM01328">
    <property type="entry name" value="zf-3CxxC"/>
    <property type="match status" value="1"/>
</dbReference>
<organism evidence="5 6">
    <name type="scientific">Triangularia verruculosa</name>
    <dbReference type="NCBI Taxonomy" id="2587418"/>
    <lineage>
        <taxon>Eukaryota</taxon>
        <taxon>Fungi</taxon>
        <taxon>Dikarya</taxon>
        <taxon>Ascomycota</taxon>
        <taxon>Pezizomycotina</taxon>
        <taxon>Sordariomycetes</taxon>
        <taxon>Sordariomycetidae</taxon>
        <taxon>Sordariales</taxon>
        <taxon>Podosporaceae</taxon>
        <taxon>Triangularia</taxon>
    </lineage>
</organism>
<dbReference type="InterPro" id="IPR027377">
    <property type="entry name" value="ZAR1/RTP1-5-like_Znf-3CxxC"/>
</dbReference>
<feature type="non-terminal residue" evidence="5">
    <location>
        <position position="1"/>
    </location>
</feature>
<reference evidence="5" key="2">
    <citation type="submission" date="2023-05" db="EMBL/GenBank/DDBJ databases">
        <authorList>
            <consortium name="Lawrence Berkeley National Laboratory"/>
            <person name="Steindorff A."/>
            <person name="Hensen N."/>
            <person name="Bonometti L."/>
            <person name="Westerberg I."/>
            <person name="Brannstrom I.O."/>
            <person name="Guillou S."/>
            <person name="Cros-Aarteil S."/>
            <person name="Calhoun S."/>
            <person name="Haridas S."/>
            <person name="Kuo A."/>
            <person name="Mondo S."/>
            <person name="Pangilinan J."/>
            <person name="Riley R."/>
            <person name="Labutti K."/>
            <person name="Andreopoulos B."/>
            <person name="Lipzen A."/>
            <person name="Chen C."/>
            <person name="Yanf M."/>
            <person name="Daum C."/>
            <person name="Ng V."/>
            <person name="Clum A."/>
            <person name="Ohm R."/>
            <person name="Martin F."/>
            <person name="Silar P."/>
            <person name="Natvig D."/>
            <person name="Lalanne C."/>
            <person name="Gautier V."/>
            <person name="Ament-Velasquez S.L."/>
            <person name="Kruys A."/>
            <person name="Hutchinson M.I."/>
            <person name="Powell A.J."/>
            <person name="Barry K."/>
            <person name="Miller A.N."/>
            <person name="Grigoriev I.V."/>
            <person name="Debuchy R."/>
            <person name="Gladieux P."/>
            <person name="Thoren M.H."/>
            <person name="Johannesson H."/>
        </authorList>
    </citation>
    <scope>NUCLEOTIDE SEQUENCE</scope>
    <source>
        <strain evidence="5">CBS 315.58</strain>
    </source>
</reference>
<dbReference type="Proteomes" id="UP001303160">
    <property type="component" value="Unassembled WGS sequence"/>
</dbReference>
<protein>
    <submittedName>
        <fullName evidence="5">Zinc-binding domain-containing protein</fullName>
    </submittedName>
</protein>
<sequence length="113" mass="12814">VIKDYSTSIMGRFACRNPKCSSTGWGSKKIAIQIRGFRDNTYDAVVFKQRCRTCQHLGINENSYIERVAYRLKKWTGVPMETPEYNAVERGPPHESSLCEGCKAGCCPMLERS</sequence>
<evidence type="ECO:0000259" key="4">
    <source>
        <dbReference type="SMART" id="SM01328"/>
    </source>
</evidence>
<reference evidence="5" key="1">
    <citation type="journal article" date="2023" name="Mol. Phylogenet. Evol.">
        <title>Genome-scale phylogeny and comparative genomics of the fungal order Sordariales.</title>
        <authorList>
            <person name="Hensen N."/>
            <person name="Bonometti L."/>
            <person name="Westerberg I."/>
            <person name="Brannstrom I.O."/>
            <person name="Guillou S."/>
            <person name="Cros-Aarteil S."/>
            <person name="Calhoun S."/>
            <person name="Haridas S."/>
            <person name="Kuo A."/>
            <person name="Mondo S."/>
            <person name="Pangilinan J."/>
            <person name="Riley R."/>
            <person name="LaButti K."/>
            <person name="Andreopoulos B."/>
            <person name="Lipzen A."/>
            <person name="Chen C."/>
            <person name="Yan M."/>
            <person name="Daum C."/>
            <person name="Ng V."/>
            <person name="Clum A."/>
            <person name="Steindorff A."/>
            <person name="Ohm R.A."/>
            <person name="Martin F."/>
            <person name="Silar P."/>
            <person name="Natvig D.O."/>
            <person name="Lalanne C."/>
            <person name="Gautier V."/>
            <person name="Ament-Velasquez S.L."/>
            <person name="Kruys A."/>
            <person name="Hutchinson M.I."/>
            <person name="Powell A.J."/>
            <person name="Barry K."/>
            <person name="Miller A.N."/>
            <person name="Grigoriev I.V."/>
            <person name="Debuchy R."/>
            <person name="Gladieux P."/>
            <person name="Hiltunen Thoren M."/>
            <person name="Johannesson H."/>
        </authorList>
    </citation>
    <scope>NUCLEOTIDE SEQUENCE</scope>
    <source>
        <strain evidence="5">CBS 315.58</strain>
    </source>
</reference>
<comment type="caution">
    <text evidence="5">The sequence shown here is derived from an EMBL/GenBank/DDBJ whole genome shotgun (WGS) entry which is preliminary data.</text>
</comment>
<keyword evidence="2" id="KW-0863">Zinc-finger</keyword>
<dbReference type="GO" id="GO:0008270">
    <property type="term" value="F:zinc ion binding"/>
    <property type="evidence" value="ECO:0007669"/>
    <property type="project" value="UniProtKB-KW"/>
</dbReference>
<keyword evidence="3" id="KW-0862">Zinc</keyword>
<evidence type="ECO:0000313" key="5">
    <source>
        <dbReference type="EMBL" id="KAK4194030.1"/>
    </source>
</evidence>
<gene>
    <name evidence="5" type="ORF">QBC40DRAFT_189112</name>
</gene>
<keyword evidence="1" id="KW-0479">Metal-binding</keyword>
<dbReference type="EMBL" id="MU864127">
    <property type="protein sequence ID" value="KAK4194030.1"/>
    <property type="molecule type" value="Genomic_DNA"/>
</dbReference>
<evidence type="ECO:0000256" key="3">
    <source>
        <dbReference type="ARBA" id="ARBA00022833"/>
    </source>
</evidence>
<evidence type="ECO:0000313" key="6">
    <source>
        <dbReference type="Proteomes" id="UP001303160"/>
    </source>
</evidence>
<evidence type="ECO:0000256" key="2">
    <source>
        <dbReference type="ARBA" id="ARBA00022771"/>
    </source>
</evidence>
<evidence type="ECO:0000256" key="1">
    <source>
        <dbReference type="ARBA" id="ARBA00022723"/>
    </source>
</evidence>
<keyword evidence="6" id="KW-1185">Reference proteome</keyword>